<feature type="domain" description="Methyltransferase" evidence="5">
    <location>
        <begin position="91"/>
        <end position="187"/>
    </location>
</feature>
<evidence type="ECO:0000256" key="1">
    <source>
        <dbReference type="ARBA" id="ARBA00022603"/>
    </source>
</evidence>
<name>A0A7S2V4Q5_9STRA</name>
<dbReference type="CDD" id="cd02440">
    <property type="entry name" value="AdoMet_MTases"/>
    <property type="match status" value="1"/>
</dbReference>
<protein>
    <recommendedName>
        <fullName evidence="8">Methyltransferase domain-containing protein</fullName>
    </recommendedName>
</protein>
<dbReference type="PANTHER" id="PTHR11006">
    <property type="entry name" value="PROTEIN ARGININE N-METHYLTRANSFERASE"/>
    <property type="match status" value="1"/>
</dbReference>
<dbReference type="GO" id="GO:0005634">
    <property type="term" value="C:nucleus"/>
    <property type="evidence" value="ECO:0007669"/>
    <property type="project" value="TreeGrafter"/>
</dbReference>
<reference evidence="7" key="1">
    <citation type="submission" date="2021-01" db="EMBL/GenBank/DDBJ databases">
        <authorList>
            <person name="Corre E."/>
            <person name="Pelletier E."/>
            <person name="Niang G."/>
            <person name="Scheremetjew M."/>
            <person name="Finn R."/>
            <person name="Kale V."/>
            <person name="Holt S."/>
            <person name="Cochrane G."/>
            <person name="Meng A."/>
            <person name="Brown T."/>
            <person name="Cohen L."/>
        </authorList>
    </citation>
    <scope>NUCLEOTIDE SEQUENCE</scope>
    <source>
        <strain evidence="7">CCMP1661</strain>
    </source>
</reference>
<dbReference type="SUPFAM" id="SSF53335">
    <property type="entry name" value="S-adenosyl-L-methionine-dependent methyltransferases"/>
    <property type="match status" value="1"/>
</dbReference>
<evidence type="ECO:0000256" key="3">
    <source>
        <dbReference type="ARBA" id="ARBA00022691"/>
    </source>
</evidence>
<organism evidence="7">
    <name type="scientific">Fibrocapsa japonica</name>
    <dbReference type="NCBI Taxonomy" id="94617"/>
    <lineage>
        <taxon>Eukaryota</taxon>
        <taxon>Sar</taxon>
        <taxon>Stramenopiles</taxon>
        <taxon>Ochrophyta</taxon>
        <taxon>Raphidophyceae</taxon>
        <taxon>Chattonellales</taxon>
        <taxon>Chattonellaceae</taxon>
        <taxon>Fibrocapsa</taxon>
    </lineage>
</organism>
<dbReference type="AlphaFoldDB" id="A0A7S2V4Q5"/>
<evidence type="ECO:0008006" key="8">
    <source>
        <dbReference type="Google" id="ProtNLM"/>
    </source>
</evidence>
<dbReference type="Gene3D" id="2.70.160.11">
    <property type="entry name" value="Hnrnp arginine n-methyltransferase1"/>
    <property type="match status" value="1"/>
</dbReference>
<evidence type="ECO:0000256" key="2">
    <source>
        <dbReference type="ARBA" id="ARBA00022679"/>
    </source>
</evidence>
<keyword evidence="1 4" id="KW-0489">Methyltransferase</keyword>
<evidence type="ECO:0000259" key="5">
    <source>
        <dbReference type="Pfam" id="PF13649"/>
    </source>
</evidence>
<dbReference type="GO" id="GO:0016274">
    <property type="term" value="F:protein-arginine N-methyltransferase activity"/>
    <property type="evidence" value="ECO:0007669"/>
    <property type="project" value="InterPro"/>
</dbReference>
<dbReference type="FunFam" id="3.40.50.150:FF:000132">
    <property type="entry name" value="Protein arginine N-methyltransferase PRMT10"/>
    <property type="match status" value="1"/>
</dbReference>
<dbReference type="InterPro" id="IPR055135">
    <property type="entry name" value="PRMT_dom"/>
</dbReference>
<evidence type="ECO:0000259" key="6">
    <source>
        <dbReference type="Pfam" id="PF22528"/>
    </source>
</evidence>
<gene>
    <name evidence="7" type="ORF">FJAP1339_LOCUS9043</name>
</gene>
<dbReference type="GO" id="GO:0032259">
    <property type="term" value="P:methylation"/>
    <property type="evidence" value="ECO:0007669"/>
    <property type="project" value="UniProtKB-KW"/>
</dbReference>
<keyword evidence="2 4" id="KW-0808">Transferase</keyword>
<dbReference type="InterPro" id="IPR029063">
    <property type="entry name" value="SAM-dependent_MTases_sf"/>
</dbReference>
<dbReference type="Pfam" id="PF22528">
    <property type="entry name" value="PRMT_C"/>
    <property type="match status" value="1"/>
</dbReference>
<keyword evidence="3 4" id="KW-0949">S-adenosyl-L-methionine</keyword>
<dbReference type="PROSITE" id="PS51678">
    <property type="entry name" value="SAM_MT_PRMT"/>
    <property type="match status" value="1"/>
</dbReference>
<proteinExistence type="predicted"/>
<evidence type="ECO:0000256" key="4">
    <source>
        <dbReference type="PROSITE-ProRule" id="PRU01015"/>
    </source>
</evidence>
<dbReference type="GO" id="GO:0042054">
    <property type="term" value="F:histone methyltransferase activity"/>
    <property type="evidence" value="ECO:0007669"/>
    <property type="project" value="TreeGrafter"/>
</dbReference>
<dbReference type="Gene3D" id="3.40.50.150">
    <property type="entry name" value="Vaccinia Virus protein VP39"/>
    <property type="match status" value="1"/>
</dbReference>
<dbReference type="Pfam" id="PF13649">
    <property type="entry name" value="Methyltransf_25"/>
    <property type="match status" value="1"/>
</dbReference>
<dbReference type="PANTHER" id="PTHR11006:SF68">
    <property type="entry name" value="PROTEIN ARGININE N-METHYLTRANSFERASE PRMT10"/>
    <property type="match status" value="1"/>
</dbReference>
<dbReference type="InterPro" id="IPR041698">
    <property type="entry name" value="Methyltransf_25"/>
</dbReference>
<sequence>MSEMMNGVAASMDNVSMEEENTKGGNGHPNTTDVETLIVGNSAAKAADYANYFCSYAFLYHQKQMLTDHQRMRAYYSAVMQNKEVFQNAVVLDVGTGSGVLAAWAAMAGAKKVYAVEFTDMATHARRLVEANGQADKVEVIKGSVEELDLAEKVDIIISEWMGYFLLRESMVDSLIKARDRFLKPDGLLFPSHATMYWAPICFEEERLGKQQEYIQSLQEWHNFKAETKERYGITMATLEADYEQEQRHYYINTASWSELHPDQVVCPPQAIKHLDLHTCTQPEAAGVAELPFCFPCGTQPTRVSGFAGWFTTDFKGRVGRSLGSEVVLSTGPEAGYTHWGQQVFYLAQPLDLQPGDKILGTFRMERQKENIRLYDLYLTHKVKRAAPLPGNGEAEDQPVVTKYELP</sequence>
<evidence type="ECO:0000313" key="7">
    <source>
        <dbReference type="EMBL" id="CAD9869298.1"/>
    </source>
</evidence>
<dbReference type="InterPro" id="IPR025799">
    <property type="entry name" value="Arg_MeTrfase"/>
</dbReference>
<feature type="domain" description="Protein arginine N-methyltransferase" evidence="6">
    <location>
        <begin position="194"/>
        <end position="384"/>
    </location>
</feature>
<dbReference type="EMBL" id="HBHR01017993">
    <property type="protein sequence ID" value="CAD9869298.1"/>
    <property type="molecule type" value="Transcribed_RNA"/>
</dbReference>
<accession>A0A7S2V4Q5</accession>